<dbReference type="PANTHER" id="PTHR36509">
    <property type="entry name" value="BLL3101 PROTEIN"/>
    <property type="match status" value="1"/>
</dbReference>
<feature type="domain" description="DUF1214" evidence="1">
    <location>
        <begin position="319"/>
        <end position="427"/>
    </location>
</feature>
<evidence type="ECO:0000259" key="2">
    <source>
        <dbReference type="Pfam" id="PF06863"/>
    </source>
</evidence>
<name>A0A3S2VBB6_9ACTN</name>
<dbReference type="InterPro" id="IPR010621">
    <property type="entry name" value="DUF1214"/>
</dbReference>
<reference evidence="3 4" key="1">
    <citation type="submission" date="2019-01" db="EMBL/GenBank/DDBJ databases">
        <title>Genome sequences of Streptomyces and Rhizobium isolates collected from root and soil.</title>
        <authorList>
            <person name="Chhettri S."/>
            <person name="Sevigny J.L."/>
            <person name="Sen A."/>
            <person name="Ennis N."/>
            <person name="Tisa L."/>
        </authorList>
    </citation>
    <scope>NUCLEOTIDE SEQUENCE [LARGE SCALE GENOMIC DNA]</scope>
    <source>
        <strain evidence="3 4">San01</strain>
    </source>
</reference>
<dbReference type="Gene3D" id="2.60.40.1610">
    <property type="entry name" value="Domain of unknown function DUF1254"/>
    <property type="match status" value="1"/>
</dbReference>
<comment type="caution">
    <text evidence="3">The sequence shown here is derived from an EMBL/GenBank/DDBJ whole genome shotgun (WGS) entry which is preliminary data.</text>
</comment>
<gene>
    <name evidence="3" type="ORF">EOT10_30695</name>
</gene>
<dbReference type="OrthoDB" id="40820at2"/>
<dbReference type="InterPro" id="IPR037050">
    <property type="entry name" value="DUF1254_sf"/>
</dbReference>
<sequence length="443" mass="49110">MPESFVRAVGHFAYVWGWPMVSMINRRTALTSVPEPGLRGGVLPNAPLGRVCMLTDYIPAGQRFVACTNQDVLYGFGFGNLDEQPAVFQIPDFGDRFWVAAAWDHRTDSFAQLGKQYGTKPGFYAVVGPNWKGGLPEGISGSFRSSTALAAFCPRVFIEDTPEDRAKVMELLPYVTVYPLDQFDGTMRADDWANVPTFPVPGEVSDGEVHWVDPAKFFDQLPEVLDTVPPLPGEEALYQQFRALLAAADASSEVRQTLVEVAQEAEKEIITPLLRWEYNGPPAGNGWFSPKNNSAFGTDYLTRAAIARSNMFENAPQETKYIFTDTDIDGVQLHGSHGYTVRFPAGQLPPVNGFFSMTLYNKHHFYFENDLGRYSLGTKNTDLAYGQDGSLTLYVGNTAPDGAPTSNWLPAPADGFSLYIRAYWPQQPILDATWTPPRVERSD</sequence>
<evidence type="ECO:0000313" key="4">
    <source>
        <dbReference type="Proteomes" id="UP000283128"/>
    </source>
</evidence>
<dbReference type="EMBL" id="RZYA01000019">
    <property type="protein sequence ID" value="RVU18998.1"/>
    <property type="molecule type" value="Genomic_DNA"/>
</dbReference>
<dbReference type="AlphaFoldDB" id="A0A3S2VBB6"/>
<dbReference type="Pfam" id="PF06742">
    <property type="entry name" value="DUF1214"/>
    <property type="match status" value="1"/>
</dbReference>
<protein>
    <submittedName>
        <fullName evidence="3">DUF1254 domain-containing protein</fullName>
    </submittedName>
</protein>
<accession>A0A3S2VBB6</accession>
<dbReference type="SUPFAM" id="SSF160935">
    <property type="entry name" value="VPA0735-like"/>
    <property type="match status" value="1"/>
</dbReference>
<dbReference type="InterPro" id="IPR037049">
    <property type="entry name" value="DUF1214_C_sf"/>
</dbReference>
<keyword evidence="4" id="KW-1185">Reference proteome</keyword>
<dbReference type="Pfam" id="PF06863">
    <property type="entry name" value="DUF1254"/>
    <property type="match status" value="1"/>
</dbReference>
<dbReference type="PANTHER" id="PTHR36509:SF2">
    <property type="entry name" value="BLL3101 PROTEIN"/>
    <property type="match status" value="1"/>
</dbReference>
<dbReference type="InterPro" id="IPR010679">
    <property type="entry name" value="DUF1254"/>
</dbReference>
<feature type="domain" description="DUF1254" evidence="2">
    <location>
        <begin position="51"/>
        <end position="173"/>
    </location>
</feature>
<organism evidence="3 4">
    <name type="scientific">Streptomyces antnestii</name>
    <dbReference type="NCBI Taxonomy" id="2494256"/>
    <lineage>
        <taxon>Bacteria</taxon>
        <taxon>Bacillati</taxon>
        <taxon>Actinomycetota</taxon>
        <taxon>Actinomycetes</taxon>
        <taxon>Kitasatosporales</taxon>
        <taxon>Streptomycetaceae</taxon>
        <taxon>Streptomyces</taxon>
    </lineage>
</organism>
<dbReference type="Proteomes" id="UP000283128">
    <property type="component" value="Unassembled WGS sequence"/>
</dbReference>
<dbReference type="Gene3D" id="2.60.120.600">
    <property type="entry name" value="Domain of unknown function DUF1214, C-terminal domain"/>
    <property type="match status" value="1"/>
</dbReference>
<evidence type="ECO:0000313" key="3">
    <source>
        <dbReference type="EMBL" id="RVU18998.1"/>
    </source>
</evidence>
<evidence type="ECO:0000259" key="1">
    <source>
        <dbReference type="Pfam" id="PF06742"/>
    </source>
</evidence>
<proteinExistence type="predicted"/>